<dbReference type="Proteomes" id="UP000030764">
    <property type="component" value="Unassembled WGS sequence"/>
</dbReference>
<organism evidence="2">
    <name type="scientific">Trichuris suis</name>
    <name type="common">pig whipworm</name>
    <dbReference type="NCBI Taxonomy" id="68888"/>
    <lineage>
        <taxon>Eukaryota</taxon>
        <taxon>Metazoa</taxon>
        <taxon>Ecdysozoa</taxon>
        <taxon>Nematoda</taxon>
        <taxon>Enoplea</taxon>
        <taxon>Dorylaimia</taxon>
        <taxon>Trichinellida</taxon>
        <taxon>Trichuridae</taxon>
        <taxon>Trichuris</taxon>
    </lineage>
</organism>
<reference evidence="2 3" key="1">
    <citation type="journal article" date="2014" name="Nat. Genet.">
        <title>Genome and transcriptome of the porcine whipworm Trichuris suis.</title>
        <authorList>
            <person name="Jex A.R."/>
            <person name="Nejsum P."/>
            <person name="Schwarz E.M."/>
            <person name="Hu L."/>
            <person name="Young N.D."/>
            <person name="Hall R.S."/>
            <person name="Korhonen P.K."/>
            <person name="Liao S."/>
            <person name="Thamsborg S."/>
            <person name="Xia J."/>
            <person name="Xu P."/>
            <person name="Wang S."/>
            <person name="Scheerlinck J.P."/>
            <person name="Hofmann A."/>
            <person name="Sternberg P.W."/>
            <person name="Wang J."/>
            <person name="Gasser R.B."/>
        </authorList>
    </citation>
    <scope>NUCLEOTIDE SEQUENCE [LARGE SCALE GENOMIC DNA]</scope>
    <source>
        <strain evidence="2">DCEP-RM93F</strain>
        <strain evidence="1">DCEP-RM93M</strain>
    </source>
</reference>
<name>A0A085MS96_9BILA</name>
<accession>A0A085MS96</accession>
<proteinExistence type="predicted"/>
<dbReference type="EMBL" id="KL367695">
    <property type="protein sequence ID" value="KFD60092.1"/>
    <property type="molecule type" value="Genomic_DNA"/>
</dbReference>
<dbReference type="AlphaFoldDB" id="A0A085MS96"/>
<evidence type="ECO:0000313" key="2">
    <source>
        <dbReference type="EMBL" id="KFD60092.1"/>
    </source>
</evidence>
<protein>
    <submittedName>
        <fullName evidence="2">Uncharacterized protein</fullName>
    </submittedName>
</protein>
<keyword evidence="3" id="KW-1185">Reference proteome</keyword>
<dbReference type="EMBL" id="KL363215">
    <property type="protein sequence ID" value="KFD53659.1"/>
    <property type="molecule type" value="Genomic_DNA"/>
</dbReference>
<gene>
    <name evidence="1" type="ORF">M513_05575</name>
    <name evidence="2" type="ORF">M514_05575</name>
</gene>
<evidence type="ECO:0000313" key="1">
    <source>
        <dbReference type="EMBL" id="KFD53659.1"/>
    </source>
</evidence>
<evidence type="ECO:0000313" key="3">
    <source>
        <dbReference type="Proteomes" id="UP000030764"/>
    </source>
</evidence>
<dbReference type="Proteomes" id="UP000030758">
    <property type="component" value="Unassembled WGS sequence"/>
</dbReference>
<sequence>MVTGERGLHPPMGRLDKVVRTIVTHQRPLIHRPHIWSKPRSPSARKAVRVANVCVLEPLQDMAQWAGKLGSQVPDCLL</sequence>